<dbReference type="InterPro" id="IPR003593">
    <property type="entry name" value="AAA+_ATPase"/>
</dbReference>
<feature type="transmembrane region" description="Helical" evidence="8">
    <location>
        <begin position="133"/>
        <end position="158"/>
    </location>
</feature>
<dbReference type="Pfam" id="PF00005">
    <property type="entry name" value="ABC_tran"/>
    <property type="match status" value="1"/>
</dbReference>
<dbReference type="InterPro" id="IPR027417">
    <property type="entry name" value="P-loop_NTPase"/>
</dbReference>
<dbReference type="GO" id="GO:0016020">
    <property type="term" value="C:membrane"/>
    <property type="evidence" value="ECO:0007669"/>
    <property type="project" value="UniProtKB-SubCell"/>
</dbReference>
<dbReference type="GO" id="GO:0015421">
    <property type="term" value="F:ABC-type oligopeptide transporter activity"/>
    <property type="evidence" value="ECO:0007669"/>
    <property type="project" value="TreeGrafter"/>
</dbReference>
<feature type="domain" description="ABC transporter" evidence="9">
    <location>
        <begin position="340"/>
        <end position="574"/>
    </location>
</feature>
<dbReference type="SUPFAM" id="SSF90123">
    <property type="entry name" value="ABC transporter transmembrane region"/>
    <property type="match status" value="1"/>
</dbReference>
<dbReference type="PROSITE" id="PS00211">
    <property type="entry name" value="ABC_TRANSPORTER_1"/>
    <property type="match status" value="1"/>
</dbReference>
<evidence type="ECO:0000256" key="8">
    <source>
        <dbReference type="SAM" id="Phobius"/>
    </source>
</evidence>
<dbReference type="Pfam" id="PF00664">
    <property type="entry name" value="ABC_membrane"/>
    <property type="match status" value="1"/>
</dbReference>
<evidence type="ECO:0000259" key="9">
    <source>
        <dbReference type="PROSITE" id="PS50893"/>
    </source>
</evidence>
<keyword evidence="3 8" id="KW-0812">Transmembrane</keyword>
<dbReference type="InterPro" id="IPR003439">
    <property type="entry name" value="ABC_transporter-like_ATP-bd"/>
</dbReference>
<keyword evidence="6 8" id="KW-1133">Transmembrane helix</keyword>
<dbReference type="CDD" id="cd03254">
    <property type="entry name" value="ABCC_Glucan_exporter_like"/>
    <property type="match status" value="1"/>
</dbReference>
<evidence type="ECO:0000256" key="1">
    <source>
        <dbReference type="ARBA" id="ARBA00004141"/>
    </source>
</evidence>
<evidence type="ECO:0000256" key="7">
    <source>
        <dbReference type="ARBA" id="ARBA00023136"/>
    </source>
</evidence>
<dbReference type="SMART" id="SM00382">
    <property type="entry name" value="AAA"/>
    <property type="match status" value="1"/>
</dbReference>
<dbReference type="PANTHER" id="PTHR43394:SF1">
    <property type="entry name" value="ATP-BINDING CASSETTE SUB-FAMILY B MEMBER 10, MITOCHONDRIAL"/>
    <property type="match status" value="1"/>
</dbReference>
<dbReference type="SUPFAM" id="SSF52540">
    <property type="entry name" value="P-loop containing nucleoside triphosphate hydrolases"/>
    <property type="match status" value="1"/>
</dbReference>
<dbReference type="PROSITE" id="PS50929">
    <property type="entry name" value="ABC_TM1F"/>
    <property type="match status" value="1"/>
</dbReference>
<dbReference type="FunFam" id="3.40.50.300:FF:000604">
    <property type="entry name" value="ABC transporter B family member 28"/>
    <property type="match status" value="1"/>
</dbReference>
<gene>
    <name evidence="12" type="ORF">ENU08_05030</name>
    <name evidence="11" type="ORF">ENU41_01350</name>
</gene>
<evidence type="ECO:0000256" key="6">
    <source>
        <dbReference type="ARBA" id="ARBA00022989"/>
    </source>
</evidence>
<dbReference type="EMBL" id="DTBD01000039">
    <property type="protein sequence ID" value="HGQ64589.1"/>
    <property type="molecule type" value="Genomic_DNA"/>
</dbReference>
<dbReference type="Gene3D" id="3.40.50.300">
    <property type="entry name" value="P-loop containing nucleotide triphosphate hydrolases"/>
    <property type="match status" value="1"/>
</dbReference>
<dbReference type="PROSITE" id="PS50893">
    <property type="entry name" value="ABC_TRANSPORTER_2"/>
    <property type="match status" value="1"/>
</dbReference>
<evidence type="ECO:0000256" key="4">
    <source>
        <dbReference type="ARBA" id="ARBA00022741"/>
    </source>
</evidence>
<dbReference type="InterPro" id="IPR017871">
    <property type="entry name" value="ABC_transporter-like_CS"/>
</dbReference>
<comment type="subcellular location">
    <subcellularLocation>
        <location evidence="1">Membrane</location>
        <topology evidence="1">Multi-pass membrane protein</topology>
    </subcellularLocation>
</comment>
<feature type="transmembrane region" description="Helical" evidence="8">
    <location>
        <begin position="164"/>
        <end position="185"/>
    </location>
</feature>
<feature type="transmembrane region" description="Helical" evidence="8">
    <location>
        <begin position="262"/>
        <end position="285"/>
    </location>
</feature>
<evidence type="ECO:0000313" key="12">
    <source>
        <dbReference type="EMBL" id="HGQ64589.1"/>
    </source>
</evidence>
<dbReference type="PANTHER" id="PTHR43394">
    <property type="entry name" value="ATP-DEPENDENT PERMEASE MDL1, MITOCHONDRIAL"/>
    <property type="match status" value="1"/>
</dbReference>
<evidence type="ECO:0000313" key="11">
    <source>
        <dbReference type="EMBL" id="HGQ35311.1"/>
    </source>
</evidence>
<accession>A0A7C4NLB6</accession>
<keyword evidence="2" id="KW-0813">Transport</keyword>
<reference evidence="12" key="1">
    <citation type="journal article" date="2020" name="mSystems">
        <title>Genome- and Community-Level Interaction Insights into Carbon Utilization and Element Cycling Functions of Hydrothermarchaeota in Hydrothermal Sediment.</title>
        <authorList>
            <person name="Zhou Z."/>
            <person name="Liu Y."/>
            <person name="Xu W."/>
            <person name="Pan J."/>
            <person name="Luo Z.H."/>
            <person name="Li M."/>
        </authorList>
    </citation>
    <scope>NUCLEOTIDE SEQUENCE [LARGE SCALE GENOMIC DNA]</scope>
    <source>
        <strain evidence="12">SpSt-637</strain>
        <strain evidence="11">SpSt-667</strain>
    </source>
</reference>
<sequence>MSDQAKKQSLVLRFIKEFLVYRKYTAIAVMTIILGTIVSLYPPYILGIAIDEYLIVGRVEGFLALSLMYLALILIQWLVQMVRGYTIELIGQKMVYSLRMRLFSKLLQTKIGFYKDKYVGDIVSRIVNDTTTIVDVFVSGLLNIIGDIITIIGVFIIMFTLSQILTLASMISIPPLIFISMYLGAKMRLAHRSVRGRIGGLTSIVEETYSGIDAIKSFNREKAFIGKFINESMNTMKASIQAAVLSGLYWSSTGFVSTLSSIAVLLVGGYLVFIEMISIGTVIAFTQYVGRFMGPINNIAGMYDRLQQALASLERVYEILDFPEVEEDKGIELKKLKGEVVFDDVWFEYEKGVPVLKNVNFHIRSGELAAIVGPTGAGKTTIVNLLLKFYEPTSGRILIDGINIKEIKRSCLRNRISYVPQEVYLFPGTILDNIRIGKPDATDKEVIEVCRKLGIHEFIEKLPKGYYADAGEAGKRLSVGERQLIAIARAMLRDPDIVILDEATSSIDPYTDELLRNAIKNLMVGRTGIIIAHRLATARSCDRVVVVNEGVVGEVGTFDELLNKKGIFYKLYQAQMSRTIELEYGYQYAGL</sequence>
<dbReference type="InterPro" id="IPR036640">
    <property type="entry name" value="ABC1_TM_sf"/>
</dbReference>
<keyword evidence="5 12" id="KW-0067">ATP-binding</keyword>
<dbReference type="GO" id="GO:0005737">
    <property type="term" value="C:cytoplasm"/>
    <property type="evidence" value="ECO:0007669"/>
    <property type="project" value="UniProtKB-ARBA"/>
</dbReference>
<dbReference type="Gene3D" id="1.20.1560.10">
    <property type="entry name" value="ABC transporter type 1, transmembrane domain"/>
    <property type="match status" value="1"/>
</dbReference>
<keyword evidence="4" id="KW-0547">Nucleotide-binding</keyword>
<organism evidence="12">
    <name type="scientific">Ignisphaera aggregans</name>
    <dbReference type="NCBI Taxonomy" id="334771"/>
    <lineage>
        <taxon>Archaea</taxon>
        <taxon>Thermoproteota</taxon>
        <taxon>Thermoprotei</taxon>
        <taxon>Desulfurococcales</taxon>
        <taxon>Desulfurococcaceae</taxon>
        <taxon>Ignisphaera</taxon>
    </lineage>
</organism>
<comment type="caution">
    <text evidence="12">The sequence shown here is derived from an EMBL/GenBank/DDBJ whole genome shotgun (WGS) entry which is preliminary data.</text>
</comment>
<feature type="transmembrane region" description="Helical" evidence="8">
    <location>
        <begin position="21"/>
        <end position="41"/>
    </location>
</feature>
<keyword evidence="7 8" id="KW-0472">Membrane</keyword>
<dbReference type="GO" id="GO:0016887">
    <property type="term" value="F:ATP hydrolysis activity"/>
    <property type="evidence" value="ECO:0007669"/>
    <property type="project" value="InterPro"/>
</dbReference>
<protein>
    <submittedName>
        <fullName evidence="12">ABC transporter ATP-binding protein</fullName>
    </submittedName>
</protein>
<name>A0A7C4NLB6_9CREN</name>
<feature type="transmembrane region" description="Helical" evidence="8">
    <location>
        <begin position="61"/>
        <end position="79"/>
    </location>
</feature>
<evidence type="ECO:0000256" key="3">
    <source>
        <dbReference type="ARBA" id="ARBA00022692"/>
    </source>
</evidence>
<evidence type="ECO:0000256" key="5">
    <source>
        <dbReference type="ARBA" id="ARBA00022840"/>
    </source>
</evidence>
<dbReference type="GO" id="GO:0005524">
    <property type="term" value="F:ATP binding"/>
    <property type="evidence" value="ECO:0007669"/>
    <property type="project" value="UniProtKB-KW"/>
</dbReference>
<dbReference type="AlphaFoldDB" id="A0A7C4NLB6"/>
<evidence type="ECO:0000256" key="2">
    <source>
        <dbReference type="ARBA" id="ARBA00022448"/>
    </source>
</evidence>
<evidence type="ECO:0000259" key="10">
    <source>
        <dbReference type="PROSITE" id="PS50929"/>
    </source>
</evidence>
<dbReference type="InterPro" id="IPR039421">
    <property type="entry name" value="Type_1_exporter"/>
</dbReference>
<dbReference type="InterPro" id="IPR011527">
    <property type="entry name" value="ABC1_TM_dom"/>
</dbReference>
<dbReference type="EMBL" id="DTCK01000010">
    <property type="protein sequence ID" value="HGQ35311.1"/>
    <property type="molecule type" value="Genomic_DNA"/>
</dbReference>
<feature type="domain" description="ABC transmembrane type-1" evidence="10">
    <location>
        <begin position="26"/>
        <end position="308"/>
    </location>
</feature>
<proteinExistence type="predicted"/>